<proteinExistence type="predicted"/>
<evidence type="ECO:0000313" key="1">
    <source>
        <dbReference type="EMBL" id="BBG95829.1"/>
    </source>
</evidence>
<sequence>MEWSTGKSHCLDKLRSIVNRAIRFMFSVVPEVDRSGSTVIAGDRNLAGHIKSYGLPANIKT</sequence>
<name>A0A4Y1QVF1_PRUDU</name>
<accession>A0A4Y1QVF1</accession>
<gene>
    <name evidence="1" type="ORF">Prudu_004477</name>
</gene>
<dbReference type="EMBL" id="AP019297">
    <property type="protein sequence ID" value="BBG95829.1"/>
    <property type="molecule type" value="Genomic_DNA"/>
</dbReference>
<reference evidence="1" key="1">
    <citation type="journal article" date="2019" name="Science">
        <title>Mutation of a bHLH transcription factor allowed almond domestication.</title>
        <authorList>
            <person name="Sanchez-Perez R."/>
            <person name="Pavan S."/>
            <person name="Mazzeo R."/>
            <person name="Moldovan C."/>
            <person name="Aiese Cigliano R."/>
            <person name="Del Cueto J."/>
            <person name="Ricciardi F."/>
            <person name="Lotti C."/>
            <person name="Ricciardi L."/>
            <person name="Dicenta F."/>
            <person name="Lopez-Marques R.L."/>
            <person name="Lindberg Moller B."/>
        </authorList>
    </citation>
    <scope>NUCLEOTIDE SEQUENCE</scope>
</reference>
<dbReference type="AlphaFoldDB" id="A0A4Y1QVF1"/>
<protein>
    <submittedName>
        <fullName evidence="1">Transducin family protein / WD-40 repeat family protein</fullName>
    </submittedName>
</protein>
<organism evidence="1">
    <name type="scientific">Prunus dulcis</name>
    <name type="common">Almond</name>
    <name type="synonym">Amygdalus dulcis</name>
    <dbReference type="NCBI Taxonomy" id="3755"/>
    <lineage>
        <taxon>Eukaryota</taxon>
        <taxon>Viridiplantae</taxon>
        <taxon>Streptophyta</taxon>
        <taxon>Embryophyta</taxon>
        <taxon>Tracheophyta</taxon>
        <taxon>Spermatophyta</taxon>
        <taxon>Magnoliopsida</taxon>
        <taxon>eudicotyledons</taxon>
        <taxon>Gunneridae</taxon>
        <taxon>Pentapetalae</taxon>
        <taxon>rosids</taxon>
        <taxon>fabids</taxon>
        <taxon>Rosales</taxon>
        <taxon>Rosaceae</taxon>
        <taxon>Amygdaloideae</taxon>
        <taxon>Amygdaleae</taxon>
        <taxon>Prunus</taxon>
    </lineage>
</organism>